<proteinExistence type="predicted"/>
<dbReference type="RefSeq" id="WP_316436150.1">
    <property type="nucleotide sequence ID" value="NZ_CP053587.1"/>
</dbReference>
<evidence type="ECO:0000313" key="1">
    <source>
        <dbReference type="EMBL" id="WNZ27706.1"/>
    </source>
</evidence>
<dbReference type="AlphaFoldDB" id="A0AA97ALN6"/>
<reference evidence="1" key="1">
    <citation type="submission" date="2020-05" db="EMBL/GenBank/DDBJ databases">
        <authorList>
            <person name="Zhu T."/>
            <person name="Keshari N."/>
            <person name="Lu X."/>
        </authorList>
    </citation>
    <scope>NUCLEOTIDE SEQUENCE</scope>
    <source>
        <strain evidence="1">NK1-12</strain>
    </source>
</reference>
<organism evidence="1">
    <name type="scientific">Leptolyngbya sp. NK1-12</name>
    <dbReference type="NCBI Taxonomy" id="2547451"/>
    <lineage>
        <taxon>Bacteria</taxon>
        <taxon>Bacillati</taxon>
        <taxon>Cyanobacteriota</taxon>
        <taxon>Cyanophyceae</taxon>
        <taxon>Leptolyngbyales</taxon>
        <taxon>Leptolyngbyaceae</taxon>
        <taxon>Leptolyngbya group</taxon>
        <taxon>Leptolyngbya</taxon>
    </lineage>
</organism>
<protein>
    <submittedName>
        <fullName evidence="1">Uncharacterized protein</fullName>
    </submittedName>
</protein>
<accession>A0AA97ALN6</accession>
<gene>
    <name evidence="1" type="ORF">HJG54_33200</name>
</gene>
<name>A0AA97ALN6_9CYAN</name>
<dbReference type="EMBL" id="CP053587">
    <property type="protein sequence ID" value="WNZ27706.1"/>
    <property type="molecule type" value="Genomic_DNA"/>
</dbReference>
<sequence>MQLKQILPTTLILTTGLLAILGTGANAALTMNGVTINSKPFGSIALVIRTDWRNCSRNAQRNYEPFSIKLNRQLLPQRLSKPYPMP</sequence>